<evidence type="ECO:0000256" key="3">
    <source>
        <dbReference type="ARBA" id="ARBA00022827"/>
    </source>
</evidence>
<dbReference type="GO" id="GO:0005739">
    <property type="term" value="C:mitochondrion"/>
    <property type="evidence" value="ECO:0007669"/>
    <property type="project" value="TreeGrafter"/>
</dbReference>
<comment type="caution">
    <text evidence="9">The sequence shown here is derived from an EMBL/GenBank/DDBJ whole genome shotgun (WGS) entry which is preliminary data.</text>
</comment>
<protein>
    <recommendedName>
        <fullName evidence="6">Sulfhydryl oxidase</fullName>
        <ecNumber evidence="6">1.8.3.2</ecNumber>
    </recommendedName>
</protein>
<evidence type="ECO:0000313" key="9">
    <source>
        <dbReference type="EMBL" id="OBA26718.1"/>
    </source>
</evidence>
<keyword evidence="10" id="KW-1185">Reference proteome</keyword>
<dbReference type="Pfam" id="PF04777">
    <property type="entry name" value="Evr1_Alr"/>
    <property type="match status" value="1"/>
</dbReference>
<dbReference type="InterPro" id="IPR036774">
    <property type="entry name" value="ERV/ALR_sulphydryl_oxid_sf"/>
</dbReference>
<feature type="region of interest" description="Disordered" evidence="7">
    <location>
        <begin position="46"/>
        <end position="65"/>
    </location>
</feature>
<accession>A0A1B7TDC7</accession>
<dbReference type="GO" id="GO:0050660">
    <property type="term" value="F:flavin adenine dinucleotide binding"/>
    <property type="evidence" value="ECO:0007669"/>
    <property type="project" value="TreeGrafter"/>
</dbReference>
<evidence type="ECO:0000256" key="5">
    <source>
        <dbReference type="ARBA" id="ARBA00023157"/>
    </source>
</evidence>
<dbReference type="GO" id="GO:0016971">
    <property type="term" value="F:flavin-dependent sulfhydryl oxidase activity"/>
    <property type="evidence" value="ECO:0007669"/>
    <property type="project" value="InterPro"/>
</dbReference>
<dbReference type="PANTHER" id="PTHR12645">
    <property type="entry name" value="ALR/ERV"/>
    <property type="match status" value="1"/>
</dbReference>
<dbReference type="OrthoDB" id="17199at2759"/>
<keyword evidence="3 6" id="KW-0274">FAD</keyword>
<reference evidence="10" key="1">
    <citation type="journal article" date="2016" name="Proc. Natl. Acad. Sci. U.S.A.">
        <title>Comparative genomics of biotechnologically important yeasts.</title>
        <authorList>
            <person name="Riley R."/>
            <person name="Haridas S."/>
            <person name="Wolfe K.H."/>
            <person name="Lopes M.R."/>
            <person name="Hittinger C.T."/>
            <person name="Goeker M."/>
            <person name="Salamov A.A."/>
            <person name="Wisecaver J.H."/>
            <person name="Long T.M."/>
            <person name="Calvey C.H."/>
            <person name="Aerts A.L."/>
            <person name="Barry K.W."/>
            <person name="Choi C."/>
            <person name="Clum A."/>
            <person name="Coughlan A.Y."/>
            <person name="Deshpande S."/>
            <person name="Douglass A.P."/>
            <person name="Hanson S.J."/>
            <person name="Klenk H.-P."/>
            <person name="LaButti K.M."/>
            <person name="Lapidus A."/>
            <person name="Lindquist E.A."/>
            <person name="Lipzen A.M."/>
            <person name="Meier-Kolthoff J.P."/>
            <person name="Ohm R.A."/>
            <person name="Otillar R.P."/>
            <person name="Pangilinan J.L."/>
            <person name="Peng Y."/>
            <person name="Rokas A."/>
            <person name="Rosa C.A."/>
            <person name="Scheuner C."/>
            <person name="Sibirny A.A."/>
            <person name="Slot J.C."/>
            <person name="Stielow J.B."/>
            <person name="Sun H."/>
            <person name="Kurtzman C.P."/>
            <person name="Blackwell M."/>
            <person name="Grigoriev I.V."/>
            <person name="Jeffries T.W."/>
        </authorList>
    </citation>
    <scope>NUCLEOTIDE SEQUENCE [LARGE SCALE GENOMIC DNA]</scope>
    <source>
        <strain evidence="10">NRRL Y-1626</strain>
    </source>
</reference>
<gene>
    <name evidence="9" type="ORF">HANVADRAFT_62628</name>
</gene>
<evidence type="ECO:0000256" key="4">
    <source>
        <dbReference type="ARBA" id="ARBA00023002"/>
    </source>
</evidence>
<feature type="compositionally biased region" description="Low complexity" evidence="7">
    <location>
        <begin position="46"/>
        <end position="63"/>
    </location>
</feature>
<evidence type="ECO:0000256" key="2">
    <source>
        <dbReference type="ARBA" id="ARBA00022630"/>
    </source>
</evidence>
<dbReference type="SUPFAM" id="SSF69000">
    <property type="entry name" value="FAD-dependent thiol oxidase"/>
    <property type="match status" value="1"/>
</dbReference>
<name>A0A1B7TDC7_9ASCO</name>
<sequence>MTSETTTEHKPTIGATGRKIIYDEDGKPCRSCNTLLDFQMATGKLPISSSSSSKQPPKTIPTPVSNLIEDEYKQDPPDVELLGRSSWTFIHSLCAKYPTQPSNEDKEQISSFFKMLGRMYPCDWCAKDFTKYLQENKLDNSSNEGLNMWLCGAHNAVNKKIGKKEFDCQLWKKRWKDGWD</sequence>
<keyword evidence="5" id="KW-1015">Disulfide bond</keyword>
<feature type="domain" description="ERV/ALR sulfhydryl oxidase" evidence="8">
    <location>
        <begin position="75"/>
        <end position="175"/>
    </location>
</feature>
<dbReference type="PANTHER" id="PTHR12645:SF0">
    <property type="entry name" value="FAD-LINKED SULFHYDRYL OXIDASE ALR"/>
    <property type="match status" value="1"/>
</dbReference>
<dbReference type="Proteomes" id="UP000092321">
    <property type="component" value="Unassembled WGS sequence"/>
</dbReference>
<evidence type="ECO:0000256" key="7">
    <source>
        <dbReference type="SAM" id="MobiDB-lite"/>
    </source>
</evidence>
<dbReference type="EC" id="1.8.3.2" evidence="6"/>
<evidence type="ECO:0000256" key="6">
    <source>
        <dbReference type="RuleBase" id="RU371123"/>
    </source>
</evidence>
<comment type="cofactor">
    <cofactor evidence="1 6">
        <name>FAD</name>
        <dbReference type="ChEBI" id="CHEBI:57692"/>
    </cofactor>
</comment>
<dbReference type="EMBL" id="LXPE01000014">
    <property type="protein sequence ID" value="OBA26718.1"/>
    <property type="molecule type" value="Genomic_DNA"/>
</dbReference>
<keyword evidence="2 6" id="KW-0285">Flavoprotein</keyword>
<evidence type="ECO:0000259" key="8">
    <source>
        <dbReference type="PROSITE" id="PS51324"/>
    </source>
</evidence>
<keyword evidence="4 6" id="KW-0560">Oxidoreductase</keyword>
<dbReference type="InterPro" id="IPR017905">
    <property type="entry name" value="ERV/ALR_sulphydryl_oxidase"/>
</dbReference>
<dbReference type="PROSITE" id="PS51324">
    <property type="entry name" value="ERV_ALR"/>
    <property type="match status" value="1"/>
</dbReference>
<proteinExistence type="predicted"/>
<comment type="catalytic activity">
    <reaction evidence="6">
        <text>2 R'C(R)SH + O2 = R'C(R)S-S(R)CR' + H2O2</text>
        <dbReference type="Rhea" id="RHEA:17357"/>
        <dbReference type="ChEBI" id="CHEBI:15379"/>
        <dbReference type="ChEBI" id="CHEBI:16240"/>
        <dbReference type="ChEBI" id="CHEBI:16520"/>
        <dbReference type="ChEBI" id="CHEBI:17412"/>
        <dbReference type="EC" id="1.8.3.2"/>
    </reaction>
</comment>
<dbReference type="Gene3D" id="1.20.120.310">
    <property type="entry name" value="ERV/ALR sulfhydryl oxidase domain"/>
    <property type="match status" value="1"/>
</dbReference>
<dbReference type="Gene3D" id="4.10.320.60">
    <property type="match status" value="1"/>
</dbReference>
<dbReference type="InterPro" id="IPR039799">
    <property type="entry name" value="ALR/ERV"/>
</dbReference>
<evidence type="ECO:0000256" key="1">
    <source>
        <dbReference type="ARBA" id="ARBA00001974"/>
    </source>
</evidence>
<organism evidence="9 10">
    <name type="scientific">Hanseniaspora valbyensis NRRL Y-1626</name>
    <dbReference type="NCBI Taxonomy" id="766949"/>
    <lineage>
        <taxon>Eukaryota</taxon>
        <taxon>Fungi</taxon>
        <taxon>Dikarya</taxon>
        <taxon>Ascomycota</taxon>
        <taxon>Saccharomycotina</taxon>
        <taxon>Saccharomycetes</taxon>
        <taxon>Saccharomycodales</taxon>
        <taxon>Saccharomycodaceae</taxon>
        <taxon>Hanseniaspora</taxon>
    </lineage>
</organism>
<dbReference type="AlphaFoldDB" id="A0A1B7TDC7"/>
<evidence type="ECO:0000313" key="10">
    <source>
        <dbReference type="Proteomes" id="UP000092321"/>
    </source>
</evidence>